<proteinExistence type="predicted"/>
<keyword evidence="3" id="KW-1185">Reference proteome</keyword>
<protein>
    <submittedName>
        <fullName evidence="2">Uncharacterized protein</fullName>
    </submittedName>
</protein>
<sequence length="59" mass="6269">MRIMTGTGGVPRRTHSTPEPDTPPPDQDPDSTPAPDEDPLPEPVPIQEPAPPPAPIKAR</sequence>
<comment type="caution">
    <text evidence="2">The sequence shown here is derived from an EMBL/GenBank/DDBJ whole genome shotgun (WGS) entry which is preliminary data.</text>
</comment>
<feature type="region of interest" description="Disordered" evidence="1">
    <location>
        <begin position="1"/>
        <end position="59"/>
    </location>
</feature>
<dbReference type="EMBL" id="JAQQXR010000001">
    <property type="protein sequence ID" value="MDC8756183.1"/>
    <property type="molecule type" value="Genomic_DNA"/>
</dbReference>
<feature type="compositionally biased region" description="Pro residues" evidence="1">
    <location>
        <begin position="41"/>
        <end position="59"/>
    </location>
</feature>
<dbReference type="RefSeq" id="WP_273668812.1">
    <property type="nucleotide sequence ID" value="NZ_JAQQXR010000001.1"/>
</dbReference>
<evidence type="ECO:0000313" key="3">
    <source>
        <dbReference type="Proteomes" id="UP001221208"/>
    </source>
</evidence>
<gene>
    <name evidence="2" type="ORF">OIK44_01110</name>
</gene>
<accession>A0ABT5JU06</accession>
<reference evidence="2 3" key="1">
    <citation type="submission" date="2022-10" db="EMBL/GenBank/DDBJ databases">
        <title>Janthinobacterium sp. hw3 Genome sequencing.</title>
        <authorList>
            <person name="Park S."/>
        </authorList>
    </citation>
    <scope>NUCLEOTIDE SEQUENCE [LARGE SCALE GENOMIC DNA]</scope>
    <source>
        <strain evidence="3">hw3</strain>
    </source>
</reference>
<evidence type="ECO:0000313" key="2">
    <source>
        <dbReference type="EMBL" id="MDC8756183.1"/>
    </source>
</evidence>
<dbReference type="Proteomes" id="UP001221208">
    <property type="component" value="Unassembled WGS sequence"/>
</dbReference>
<name>A0ABT5JU06_9BURK</name>
<organism evidence="2 3">
    <name type="scientific">Janthinobacterium fluminis</name>
    <dbReference type="NCBI Taxonomy" id="2987524"/>
    <lineage>
        <taxon>Bacteria</taxon>
        <taxon>Pseudomonadati</taxon>
        <taxon>Pseudomonadota</taxon>
        <taxon>Betaproteobacteria</taxon>
        <taxon>Burkholderiales</taxon>
        <taxon>Oxalobacteraceae</taxon>
        <taxon>Janthinobacterium</taxon>
    </lineage>
</organism>
<evidence type="ECO:0000256" key="1">
    <source>
        <dbReference type="SAM" id="MobiDB-lite"/>
    </source>
</evidence>